<dbReference type="InterPro" id="IPR013783">
    <property type="entry name" value="Ig-like_fold"/>
</dbReference>
<accession>V8N6P2</accession>
<dbReference type="InterPro" id="IPR036179">
    <property type="entry name" value="Ig-like_dom_sf"/>
</dbReference>
<proteinExistence type="predicted"/>
<keyword evidence="1" id="KW-0677">Repeat</keyword>
<dbReference type="GO" id="GO:0002764">
    <property type="term" value="P:immune response-regulating signaling pathway"/>
    <property type="evidence" value="ECO:0007669"/>
    <property type="project" value="TreeGrafter"/>
</dbReference>
<organism evidence="5 6">
    <name type="scientific">Ophiophagus hannah</name>
    <name type="common">King cobra</name>
    <name type="synonym">Naja hannah</name>
    <dbReference type="NCBI Taxonomy" id="8665"/>
    <lineage>
        <taxon>Eukaryota</taxon>
        <taxon>Metazoa</taxon>
        <taxon>Chordata</taxon>
        <taxon>Craniata</taxon>
        <taxon>Vertebrata</taxon>
        <taxon>Euteleostomi</taxon>
        <taxon>Lepidosauria</taxon>
        <taxon>Squamata</taxon>
        <taxon>Bifurcata</taxon>
        <taxon>Unidentata</taxon>
        <taxon>Episquamata</taxon>
        <taxon>Toxicofera</taxon>
        <taxon>Serpentes</taxon>
        <taxon>Colubroidea</taxon>
        <taxon>Elapidae</taxon>
        <taxon>Elapinae</taxon>
        <taxon>Ophiophagus</taxon>
    </lineage>
</organism>
<dbReference type="SUPFAM" id="SSF48726">
    <property type="entry name" value="Immunoglobulin"/>
    <property type="match status" value="2"/>
</dbReference>
<keyword evidence="2" id="KW-1015">Disulfide bond</keyword>
<evidence type="ECO:0000313" key="6">
    <source>
        <dbReference type="Proteomes" id="UP000018936"/>
    </source>
</evidence>
<evidence type="ECO:0000256" key="2">
    <source>
        <dbReference type="ARBA" id="ARBA00023157"/>
    </source>
</evidence>
<evidence type="ECO:0008006" key="7">
    <source>
        <dbReference type="Google" id="ProtNLM"/>
    </source>
</evidence>
<dbReference type="Proteomes" id="UP000018936">
    <property type="component" value="Unassembled WGS sequence"/>
</dbReference>
<evidence type="ECO:0000256" key="1">
    <source>
        <dbReference type="ARBA" id="ARBA00022737"/>
    </source>
</evidence>
<keyword evidence="4" id="KW-0393">Immunoglobulin domain</keyword>
<dbReference type="AlphaFoldDB" id="V8N6P2"/>
<evidence type="ECO:0000256" key="3">
    <source>
        <dbReference type="ARBA" id="ARBA00023180"/>
    </source>
</evidence>
<comment type="caution">
    <text evidence="5">The sequence shown here is derived from an EMBL/GenBank/DDBJ whole genome shotgun (WGS) entry which is preliminary data.</text>
</comment>
<dbReference type="OrthoDB" id="9544052at2759"/>
<reference evidence="5 6" key="1">
    <citation type="journal article" date="2013" name="Proc. Natl. Acad. Sci. U.S.A.">
        <title>The king cobra genome reveals dynamic gene evolution and adaptation in the snake venom system.</title>
        <authorList>
            <person name="Vonk F.J."/>
            <person name="Casewell N.R."/>
            <person name="Henkel C.V."/>
            <person name="Heimberg A.M."/>
            <person name="Jansen H.J."/>
            <person name="McCleary R.J."/>
            <person name="Kerkkamp H.M."/>
            <person name="Vos R.A."/>
            <person name="Guerreiro I."/>
            <person name="Calvete J.J."/>
            <person name="Wuster W."/>
            <person name="Woods A.E."/>
            <person name="Logan J.M."/>
            <person name="Harrison R.A."/>
            <person name="Castoe T.A."/>
            <person name="de Koning A.P."/>
            <person name="Pollock D.D."/>
            <person name="Yandell M."/>
            <person name="Calderon D."/>
            <person name="Renjifo C."/>
            <person name="Currier R.B."/>
            <person name="Salgado D."/>
            <person name="Pla D."/>
            <person name="Sanz L."/>
            <person name="Hyder A.S."/>
            <person name="Ribeiro J.M."/>
            <person name="Arntzen J.W."/>
            <person name="van den Thillart G.E."/>
            <person name="Boetzer M."/>
            <person name="Pirovano W."/>
            <person name="Dirks R.P."/>
            <person name="Spaink H.P."/>
            <person name="Duboule D."/>
            <person name="McGlinn E."/>
            <person name="Kini R.M."/>
            <person name="Richardson M.K."/>
        </authorList>
    </citation>
    <scope>NUCLEOTIDE SEQUENCE</scope>
    <source>
        <tissue evidence="5">Blood</tissue>
    </source>
</reference>
<gene>
    <name evidence="5" type="ORF">L345_16502</name>
</gene>
<keyword evidence="3" id="KW-0325">Glycoprotein</keyword>
<protein>
    <recommendedName>
        <fullName evidence="7">Ig-like domain-containing protein</fullName>
    </recommendedName>
</protein>
<keyword evidence="6" id="KW-1185">Reference proteome</keyword>
<feature type="non-terminal residue" evidence="5">
    <location>
        <position position="178"/>
    </location>
</feature>
<dbReference type="PANTHER" id="PTHR11738">
    <property type="entry name" value="MHC CLASS I NK CELL RECEPTOR"/>
    <property type="match status" value="1"/>
</dbReference>
<dbReference type="PANTHER" id="PTHR11738:SF186">
    <property type="entry name" value="OSTEOCLAST-ASSOCIATED IMMUNOGLOBULIN-LIKE RECEPTOR"/>
    <property type="match status" value="1"/>
</dbReference>
<dbReference type="EMBL" id="AZIM01007754">
    <property type="protein sequence ID" value="ETE57780.1"/>
    <property type="molecule type" value="Genomic_DNA"/>
</dbReference>
<sequence length="178" mass="20246">MVALGEKVTIFCRSQDDFHGIFYLTRFKSLSDAGETVGTKEAAFSQAGFFFPYLIKSQGGIYSCRYYLDGKGYSSHSDKIYLNLTDPSLTKPFIQILNADHPYFPVRCEGTKHHLTFALMNSRQQIGYMAAEQGEKTVVFPVSSLRLKEAENYTCRYHQESSPFVWSVPSEPLELPLR</sequence>
<evidence type="ECO:0000256" key="4">
    <source>
        <dbReference type="ARBA" id="ARBA00023319"/>
    </source>
</evidence>
<dbReference type="Gene3D" id="2.60.40.10">
    <property type="entry name" value="Immunoglobulins"/>
    <property type="match status" value="2"/>
</dbReference>
<dbReference type="FunFam" id="2.60.40.10:FF:000033">
    <property type="entry name" value="Killer cell immunoglobulin-like receptor"/>
    <property type="match status" value="1"/>
</dbReference>
<evidence type="ECO:0000313" key="5">
    <source>
        <dbReference type="EMBL" id="ETE57780.1"/>
    </source>
</evidence>
<dbReference type="InterPro" id="IPR050412">
    <property type="entry name" value="Ig-like_Receptors_ImmuneReg"/>
</dbReference>
<name>V8N6P2_OPHHA</name>